<feature type="transmembrane region" description="Helical" evidence="12">
    <location>
        <begin position="113"/>
        <end position="133"/>
    </location>
</feature>
<dbReference type="STRING" id="7244.B4LP87"/>
<name>B4LP87_DROVI</name>
<dbReference type="GO" id="GO:0048038">
    <property type="term" value="F:quinone binding"/>
    <property type="evidence" value="ECO:0007669"/>
    <property type="project" value="UniProtKB-KW"/>
</dbReference>
<dbReference type="Pfam" id="PF07884">
    <property type="entry name" value="VKOR"/>
    <property type="match status" value="1"/>
</dbReference>
<gene>
    <name evidence="14" type="primary">Dvir\GJ21000</name>
    <name evidence="14" type="ORF">Dvir_GJ21000</name>
</gene>
<accession>B4LP87</accession>
<reference evidence="14 15" key="1">
    <citation type="journal article" date="2007" name="Nature">
        <title>Evolution of genes and genomes on the Drosophila phylogeny.</title>
        <authorList>
            <consortium name="Drosophila 12 Genomes Consortium"/>
            <person name="Clark A.G."/>
            <person name="Eisen M.B."/>
            <person name="Smith D.R."/>
            <person name="Bergman C.M."/>
            <person name="Oliver B."/>
            <person name="Markow T.A."/>
            <person name="Kaufman T.C."/>
            <person name="Kellis M."/>
            <person name="Gelbart W."/>
            <person name="Iyer V.N."/>
            <person name="Pollard D.A."/>
            <person name="Sackton T.B."/>
            <person name="Larracuente A.M."/>
            <person name="Singh N.D."/>
            <person name="Abad J.P."/>
            <person name="Abt D.N."/>
            <person name="Adryan B."/>
            <person name="Aguade M."/>
            <person name="Akashi H."/>
            <person name="Anderson W.W."/>
            <person name="Aquadro C.F."/>
            <person name="Ardell D.H."/>
            <person name="Arguello R."/>
            <person name="Artieri C.G."/>
            <person name="Barbash D.A."/>
            <person name="Barker D."/>
            <person name="Barsanti P."/>
            <person name="Batterham P."/>
            <person name="Batzoglou S."/>
            <person name="Begun D."/>
            <person name="Bhutkar A."/>
            <person name="Blanco E."/>
            <person name="Bosak S.A."/>
            <person name="Bradley R.K."/>
            <person name="Brand A.D."/>
            <person name="Brent M.R."/>
            <person name="Brooks A.N."/>
            <person name="Brown R.H."/>
            <person name="Butlin R.K."/>
            <person name="Caggese C."/>
            <person name="Calvi B.R."/>
            <person name="Bernardo de Carvalho A."/>
            <person name="Caspi A."/>
            <person name="Castrezana S."/>
            <person name="Celniker S.E."/>
            <person name="Chang J.L."/>
            <person name="Chapple C."/>
            <person name="Chatterji S."/>
            <person name="Chinwalla A."/>
            <person name="Civetta A."/>
            <person name="Clifton S.W."/>
            <person name="Comeron J.M."/>
            <person name="Costello J.C."/>
            <person name="Coyne J.A."/>
            <person name="Daub J."/>
            <person name="David R.G."/>
            <person name="Delcher A.L."/>
            <person name="Delehaunty K."/>
            <person name="Do C.B."/>
            <person name="Ebling H."/>
            <person name="Edwards K."/>
            <person name="Eickbush T."/>
            <person name="Evans J.D."/>
            <person name="Filipski A."/>
            <person name="Findeiss S."/>
            <person name="Freyhult E."/>
            <person name="Fulton L."/>
            <person name="Fulton R."/>
            <person name="Garcia A.C."/>
            <person name="Gardiner A."/>
            <person name="Garfield D.A."/>
            <person name="Garvin B.E."/>
            <person name="Gibson G."/>
            <person name="Gilbert D."/>
            <person name="Gnerre S."/>
            <person name="Godfrey J."/>
            <person name="Good R."/>
            <person name="Gotea V."/>
            <person name="Gravely B."/>
            <person name="Greenberg A.J."/>
            <person name="Griffiths-Jones S."/>
            <person name="Gross S."/>
            <person name="Guigo R."/>
            <person name="Gustafson E.A."/>
            <person name="Haerty W."/>
            <person name="Hahn M.W."/>
            <person name="Halligan D.L."/>
            <person name="Halpern A.L."/>
            <person name="Halter G.M."/>
            <person name="Han M.V."/>
            <person name="Heger A."/>
            <person name="Hillier L."/>
            <person name="Hinrichs A.S."/>
            <person name="Holmes I."/>
            <person name="Hoskins R.A."/>
            <person name="Hubisz M.J."/>
            <person name="Hultmark D."/>
            <person name="Huntley M.A."/>
            <person name="Jaffe D.B."/>
            <person name="Jagadeeshan S."/>
            <person name="Jeck W.R."/>
            <person name="Johnson J."/>
            <person name="Jones C.D."/>
            <person name="Jordan W.C."/>
            <person name="Karpen G.H."/>
            <person name="Kataoka E."/>
            <person name="Keightley P.D."/>
            <person name="Kheradpour P."/>
            <person name="Kirkness E.F."/>
            <person name="Koerich L.B."/>
            <person name="Kristiansen K."/>
            <person name="Kudrna D."/>
            <person name="Kulathinal R.J."/>
            <person name="Kumar S."/>
            <person name="Kwok R."/>
            <person name="Lander E."/>
            <person name="Langley C.H."/>
            <person name="Lapoint R."/>
            <person name="Lazzaro B.P."/>
            <person name="Lee S.J."/>
            <person name="Levesque L."/>
            <person name="Li R."/>
            <person name="Lin C.F."/>
            <person name="Lin M.F."/>
            <person name="Lindblad-Toh K."/>
            <person name="Llopart A."/>
            <person name="Long M."/>
            <person name="Low L."/>
            <person name="Lozovsky E."/>
            <person name="Lu J."/>
            <person name="Luo M."/>
            <person name="Machado C.A."/>
            <person name="Makalowski W."/>
            <person name="Marzo M."/>
            <person name="Matsuda M."/>
            <person name="Matzkin L."/>
            <person name="McAllister B."/>
            <person name="McBride C.S."/>
            <person name="McKernan B."/>
            <person name="McKernan K."/>
            <person name="Mendez-Lago M."/>
            <person name="Minx P."/>
            <person name="Mollenhauer M.U."/>
            <person name="Montooth K."/>
            <person name="Mount S.M."/>
            <person name="Mu X."/>
            <person name="Myers E."/>
            <person name="Negre B."/>
            <person name="Newfeld S."/>
            <person name="Nielsen R."/>
            <person name="Noor M.A."/>
            <person name="O'Grady P."/>
            <person name="Pachter L."/>
            <person name="Papaceit M."/>
            <person name="Parisi M.J."/>
            <person name="Parisi M."/>
            <person name="Parts L."/>
            <person name="Pedersen J.S."/>
            <person name="Pesole G."/>
            <person name="Phillippy A.M."/>
            <person name="Ponting C.P."/>
            <person name="Pop M."/>
            <person name="Porcelli D."/>
            <person name="Powell J.R."/>
            <person name="Prohaska S."/>
            <person name="Pruitt K."/>
            <person name="Puig M."/>
            <person name="Quesneville H."/>
            <person name="Ram K.R."/>
            <person name="Rand D."/>
            <person name="Rasmussen M.D."/>
            <person name="Reed L.K."/>
            <person name="Reenan R."/>
            <person name="Reily A."/>
            <person name="Remington K.A."/>
            <person name="Rieger T.T."/>
            <person name="Ritchie M.G."/>
            <person name="Robin C."/>
            <person name="Rogers Y.H."/>
            <person name="Rohde C."/>
            <person name="Rozas J."/>
            <person name="Rubenfield M.J."/>
            <person name="Ruiz A."/>
            <person name="Russo S."/>
            <person name="Salzberg S.L."/>
            <person name="Sanchez-Gracia A."/>
            <person name="Saranga D.J."/>
            <person name="Sato H."/>
            <person name="Schaeffer S.W."/>
            <person name="Schatz M.C."/>
            <person name="Schlenke T."/>
            <person name="Schwartz R."/>
            <person name="Segarra C."/>
            <person name="Singh R.S."/>
            <person name="Sirot L."/>
            <person name="Sirota M."/>
            <person name="Sisneros N.B."/>
            <person name="Smith C.D."/>
            <person name="Smith T.F."/>
            <person name="Spieth J."/>
            <person name="Stage D.E."/>
            <person name="Stark A."/>
            <person name="Stephan W."/>
            <person name="Strausberg R.L."/>
            <person name="Strempel S."/>
            <person name="Sturgill D."/>
            <person name="Sutton G."/>
            <person name="Sutton G.G."/>
            <person name="Tao W."/>
            <person name="Teichmann S."/>
            <person name="Tobari Y.N."/>
            <person name="Tomimura Y."/>
            <person name="Tsolas J.M."/>
            <person name="Valente V.L."/>
            <person name="Venter E."/>
            <person name="Venter J.C."/>
            <person name="Vicario S."/>
            <person name="Vieira F.G."/>
            <person name="Vilella A.J."/>
            <person name="Villasante A."/>
            <person name="Walenz B."/>
            <person name="Wang J."/>
            <person name="Wasserman M."/>
            <person name="Watts T."/>
            <person name="Wilson D."/>
            <person name="Wilson R.K."/>
            <person name="Wing R.A."/>
            <person name="Wolfner M.F."/>
            <person name="Wong A."/>
            <person name="Wong G.K."/>
            <person name="Wu C.I."/>
            <person name="Wu G."/>
            <person name="Yamamoto D."/>
            <person name="Yang H.P."/>
            <person name="Yang S.P."/>
            <person name="Yorke J.A."/>
            <person name="Yoshida K."/>
            <person name="Zdobnov E."/>
            <person name="Zhang P."/>
            <person name="Zhang Y."/>
            <person name="Zimin A.V."/>
            <person name="Baldwin J."/>
            <person name="Abdouelleil A."/>
            <person name="Abdulkadir J."/>
            <person name="Abebe A."/>
            <person name="Abera B."/>
            <person name="Abreu J."/>
            <person name="Acer S.C."/>
            <person name="Aftuck L."/>
            <person name="Alexander A."/>
            <person name="An P."/>
            <person name="Anderson E."/>
            <person name="Anderson S."/>
            <person name="Arachi H."/>
            <person name="Azer M."/>
            <person name="Bachantsang P."/>
            <person name="Barry A."/>
            <person name="Bayul T."/>
            <person name="Berlin A."/>
            <person name="Bessette D."/>
            <person name="Bloom T."/>
            <person name="Blye J."/>
            <person name="Boguslavskiy L."/>
            <person name="Bonnet C."/>
            <person name="Boukhgalter B."/>
            <person name="Bourzgui I."/>
            <person name="Brown A."/>
            <person name="Cahill P."/>
            <person name="Channer S."/>
            <person name="Cheshatsang Y."/>
            <person name="Chuda L."/>
            <person name="Citroen M."/>
            <person name="Collymore A."/>
            <person name="Cooke P."/>
            <person name="Costello M."/>
            <person name="D'Aco K."/>
            <person name="Daza R."/>
            <person name="De Haan G."/>
            <person name="DeGray S."/>
            <person name="DeMaso C."/>
            <person name="Dhargay N."/>
            <person name="Dooley K."/>
            <person name="Dooley E."/>
            <person name="Doricent M."/>
            <person name="Dorje P."/>
            <person name="Dorjee K."/>
            <person name="Dupes A."/>
            <person name="Elong R."/>
            <person name="Falk J."/>
            <person name="Farina A."/>
            <person name="Faro S."/>
            <person name="Ferguson D."/>
            <person name="Fisher S."/>
            <person name="Foley C.D."/>
            <person name="Franke A."/>
            <person name="Friedrich D."/>
            <person name="Gadbois L."/>
            <person name="Gearin G."/>
            <person name="Gearin C.R."/>
            <person name="Giannoukos G."/>
            <person name="Goode T."/>
            <person name="Graham J."/>
            <person name="Grandbois E."/>
            <person name="Grewal S."/>
            <person name="Gyaltsen K."/>
            <person name="Hafez N."/>
            <person name="Hagos B."/>
            <person name="Hall J."/>
            <person name="Henson C."/>
            <person name="Hollinger A."/>
            <person name="Honan T."/>
            <person name="Huard M.D."/>
            <person name="Hughes L."/>
            <person name="Hurhula B."/>
            <person name="Husby M.E."/>
            <person name="Kamat A."/>
            <person name="Kanga B."/>
            <person name="Kashin S."/>
            <person name="Khazanovich D."/>
            <person name="Kisner P."/>
            <person name="Lance K."/>
            <person name="Lara M."/>
            <person name="Lee W."/>
            <person name="Lennon N."/>
            <person name="Letendre F."/>
            <person name="LeVine R."/>
            <person name="Lipovsky A."/>
            <person name="Liu X."/>
            <person name="Liu J."/>
            <person name="Liu S."/>
            <person name="Lokyitsang T."/>
            <person name="Lokyitsang Y."/>
            <person name="Lubonja R."/>
            <person name="Lui A."/>
            <person name="MacDonald P."/>
            <person name="Magnisalis V."/>
            <person name="Maru K."/>
            <person name="Matthews C."/>
            <person name="McCusker W."/>
            <person name="McDonough S."/>
            <person name="Mehta T."/>
            <person name="Meldrim J."/>
            <person name="Meneus L."/>
            <person name="Mihai O."/>
            <person name="Mihalev A."/>
            <person name="Mihova T."/>
            <person name="Mittelman R."/>
            <person name="Mlenga V."/>
            <person name="Montmayeur A."/>
            <person name="Mulrain L."/>
            <person name="Navidi A."/>
            <person name="Naylor J."/>
            <person name="Negash T."/>
            <person name="Nguyen T."/>
            <person name="Nguyen N."/>
            <person name="Nicol R."/>
            <person name="Norbu C."/>
            <person name="Norbu N."/>
            <person name="Novod N."/>
            <person name="O'Neill B."/>
            <person name="Osman S."/>
            <person name="Markiewicz E."/>
            <person name="Oyono O.L."/>
            <person name="Patti C."/>
            <person name="Phunkhang P."/>
            <person name="Pierre F."/>
            <person name="Priest M."/>
            <person name="Raghuraman S."/>
            <person name="Rege F."/>
            <person name="Reyes R."/>
            <person name="Rise C."/>
            <person name="Rogov P."/>
            <person name="Ross K."/>
            <person name="Ryan E."/>
            <person name="Settipalli S."/>
            <person name="Shea T."/>
            <person name="Sherpa N."/>
            <person name="Shi L."/>
            <person name="Shih D."/>
            <person name="Sparrow T."/>
            <person name="Spaulding J."/>
            <person name="Stalker J."/>
            <person name="Stange-Thomann N."/>
            <person name="Stavropoulos S."/>
            <person name="Stone C."/>
            <person name="Strader C."/>
            <person name="Tesfaye S."/>
            <person name="Thomson T."/>
            <person name="Thoulutsang Y."/>
            <person name="Thoulutsang D."/>
            <person name="Topham K."/>
            <person name="Topping I."/>
            <person name="Tsamla T."/>
            <person name="Vassiliev H."/>
            <person name="Vo A."/>
            <person name="Wangchuk T."/>
            <person name="Wangdi T."/>
            <person name="Weiand M."/>
            <person name="Wilkinson J."/>
            <person name="Wilson A."/>
            <person name="Yadav S."/>
            <person name="Young G."/>
            <person name="Yu Q."/>
            <person name="Zembek L."/>
            <person name="Zhong D."/>
            <person name="Zimmer A."/>
            <person name="Zwirko Z."/>
            <person name="Jaffe D.B."/>
            <person name="Alvarez P."/>
            <person name="Brockman W."/>
            <person name="Butler J."/>
            <person name="Chin C."/>
            <person name="Gnerre S."/>
            <person name="Grabherr M."/>
            <person name="Kleber M."/>
            <person name="Mauceli E."/>
            <person name="MacCallum I."/>
        </authorList>
    </citation>
    <scope>NUCLEOTIDE SEQUENCE [LARGE SCALE GENOMIC DNA]</scope>
    <source>
        <strain evidence="15">Tucson 15010-1051.87</strain>
    </source>
</reference>
<dbReference type="GO" id="GO:0042373">
    <property type="term" value="P:vitamin K metabolic process"/>
    <property type="evidence" value="ECO:0007669"/>
    <property type="project" value="InterPro"/>
</dbReference>
<evidence type="ECO:0000256" key="12">
    <source>
        <dbReference type="SAM" id="Phobius"/>
    </source>
</evidence>
<comment type="similarity">
    <text evidence="2">Belongs to the VKOR family.</text>
</comment>
<dbReference type="OMA" id="CDFNEHM"/>
<keyword evidence="9 12" id="KW-0472">Membrane</keyword>
<evidence type="ECO:0000256" key="9">
    <source>
        <dbReference type="ARBA" id="ARBA00023136"/>
    </source>
</evidence>
<dbReference type="PhylomeDB" id="B4LP87"/>
<dbReference type="KEGG" id="dvi:6625553"/>
<keyword evidence="10" id="KW-1015">Disulfide bond</keyword>
<organism evidence="14 15">
    <name type="scientific">Drosophila virilis</name>
    <name type="common">Fruit fly</name>
    <dbReference type="NCBI Taxonomy" id="7244"/>
    <lineage>
        <taxon>Eukaryota</taxon>
        <taxon>Metazoa</taxon>
        <taxon>Ecdysozoa</taxon>
        <taxon>Arthropoda</taxon>
        <taxon>Hexapoda</taxon>
        <taxon>Insecta</taxon>
        <taxon>Pterygota</taxon>
        <taxon>Neoptera</taxon>
        <taxon>Endopterygota</taxon>
        <taxon>Diptera</taxon>
        <taxon>Brachycera</taxon>
        <taxon>Muscomorpha</taxon>
        <taxon>Ephydroidea</taxon>
        <taxon>Drosophilidae</taxon>
        <taxon>Drosophila</taxon>
    </lineage>
</organism>
<dbReference type="AlphaFoldDB" id="B4LP87"/>
<dbReference type="GO" id="GO:0047057">
    <property type="term" value="F:vitamin-K-epoxide reductase (warfarin-sensitive) activity"/>
    <property type="evidence" value="ECO:0007669"/>
    <property type="project" value="UniProtKB-EC"/>
</dbReference>
<dbReference type="eggNOG" id="ENOG502S4E7">
    <property type="taxonomic scope" value="Eukaryota"/>
</dbReference>
<feature type="transmembrane region" description="Helical" evidence="12">
    <location>
        <begin position="21"/>
        <end position="39"/>
    </location>
</feature>
<feature type="domain" description="Vitamin K epoxide reductase" evidence="13">
    <location>
        <begin position="16"/>
        <end position="165"/>
    </location>
</feature>
<evidence type="ECO:0000259" key="13">
    <source>
        <dbReference type="SMART" id="SM00756"/>
    </source>
</evidence>
<dbReference type="EMBL" id="CH940648">
    <property type="protein sequence ID" value="EDW60196.1"/>
    <property type="molecule type" value="Genomic_DNA"/>
</dbReference>
<evidence type="ECO:0000256" key="7">
    <source>
        <dbReference type="ARBA" id="ARBA00022989"/>
    </source>
</evidence>
<proteinExistence type="inferred from homology"/>
<evidence type="ECO:0000256" key="3">
    <source>
        <dbReference type="ARBA" id="ARBA00012278"/>
    </source>
</evidence>
<evidence type="ECO:0000256" key="5">
    <source>
        <dbReference type="ARBA" id="ARBA00022719"/>
    </source>
</evidence>
<evidence type="ECO:0000256" key="10">
    <source>
        <dbReference type="ARBA" id="ARBA00023157"/>
    </source>
</evidence>
<evidence type="ECO:0000256" key="8">
    <source>
        <dbReference type="ARBA" id="ARBA00023002"/>
    </source>
</evidence>
<keyword evidence="8" id="KW-0560">Oxidoreductase</keyword>
<protein>
    <recommendedName>
        <fullName evidence="3">vitamin-K-epoxide reductase (warfarin-sensitive)</fullName>
        <ecNumber evidence="3">1.17.4.4</ecNumber>
    </recommendedName>
</protein>
<dbReference type="SMR" id="B4LP87"/>
<dbReference type="SMART" id="SM00756">
    <property type="entry name" value="VKc"/>
    <property type="match status" value="1"/>
</dbReference>
<keyword evidence="15" id="KW-1185">Reference proteome</keyword>
<evidence type="ECO:0000313" key="14">
    <source>
        <dbReference type="EMBL" id="EDW60196.1"/>
    </source>
</evidence>
<dbReference type="EC" id="1.17.4.4" evidence="3"/>
<dbReference type="CDD" id="cd12917">
    <property type="entry name" value="VKOR_euk"/>
    <property type="match status" value="1"/>
</dbReference>
<evidence type="ECO:0000256" key="11">
    <source>
        <dbReference type="ARBA" id="ARBA00023284"/>
    </source>
</evidence>
<dbReference type="InterPro" id="IPR012932">
    <property type="entry name" value="VKOR"/>
</dbReference>
<feature type="transmembrane region" description="Helical" evidence="12">
    <location>
        <begin position="139"/>
        <end position="159"/>
    </location>
</feature>
<dbReference type="GO" id="GO:0005789">
    <property type="term" value="C:endoplasmic reticulum membrane"/>
    <property type="evidence" value="ECO:0007669"/>
    <property type="project" value="UniProtKB-SubCell"/>
</dbReference>
<dbReference type="InterPro" id="IPR038354">
    <property type="entry name" value="VKOR_sf"/>
</dbReference>
<comment type="subcellular location">
    <subcellularLocation>
        <location evidence="1">Endoplasmic reticulum membrane</location>
        <topology evidence="1">Multi-pass membrane protein</topology>
    </subcellularLocation>
</comment>
<dbReference type="FunCoup" id="B4LP87">
    <property type="interactions" value="209"/>
</dbReference>
<keyword evidence="4 12" id="KW-0812">Transmembrane</keyword>
<dbReference type="PANTHER" id="PTHR14519:SF8">
    <property type="entry name" value="VITAMIN K EPOXIDE REDUCTASE COMPLEX SUBUNIT 1"/>
    <property type="match status" value="1"/>
</dbReference>
<sequence>MCASKLSSPPQFLNPATPTKYRLRLLCFCGLLISIYTLYVKIQLDHDENYTAMCDLAERVSCTAVFKSDYGRGFGLTQLVFGRSTSYLNPPNGSIGVVFYSLLFLSSFYERRWLCQLQLLAAVLTLLLCVYLGGLLLLVLYDCCLVCVLIYAVHTLLLLEVYGRHKRLYAIKTAVE</sequence>
<dbReference type="OrthoDB" id="17010at2759"/>
<evidence type="ECO:0000313" key="15">
    <source>
        <dbReference type="Proteomes" id="UP000008792"/>
    </source>
</evidence>
<dbReference type="PANTHER" id="PTHR14519">
    <property type="entry name" value="VITAMIN K EPOXIDE REDUCTASE COMPLEX, SUBUNIT 1"/>
    <property type="match status" value="1"/>
</dbReference>
<dbReference type="InterPro" id="IPR042406">
    <property type="entry name" value="VKORC1/VKORC1L1"/>
</dbReference>
<evidence type="ECO:0000256" key="4">
    <source>
        <dbReference type="ARBA" id="ARBA00022692"/>
    </source>
</evidence>
<keyword evidence="6" id="KW-0256">Endoplasmic reticulum</keyword>
<keyword evidence="11" id="KW-0676">Redox-active center</keyword>
<feature type="transmembrane region" description="Helical" evidence="12">
    <location>
        <begin position="87"/>
        <end position="106"/>
    </location>
</feature>
<dbReference type="Gene3D" id="1.20.1440.130">
    <property type="entry name" value="VKOR domain"/>
    <property type="match status" value="1"/>
</dbReference>
<keyword evidence="7 12" id="KW-1133">Transmembrane helix</keyword>
<dbReference type="HOGENOM" id="CLU_105471_0_0_1"/>
<evidence type="ECO:0000256" key="2">
    <source>
        <dbReference type="ARBA" id="ARBA00006214"/>
    </source>
</evidence>
<evidence type="ECO:0000256" key="6">
    <source>
        <dbReference type="ARBA" id="ARBA00022824"/>
    </source>
</evidence>
<keyword evidence="5" id="KW-0874">Quinone</keyword>
<dbReference type="Proteomes" id="UP000008792">
    <property type="component" value="Unassembled WGS sequence"/>
</dbReference>
<dbReference type="InParanoid" id="B4LP87"/>
<evidence type="ECO:0000256" key="1">
    <source>
        <dbReference type="ARBA" id="ARBA00004477"/>
    </source>
</evidence>